<keyword evidence="4" id="KW-1185">Reference proteome</keyword>
<dbReference type="GO" id="GO:0003677">
    <property type="term" value="F:DNA binding"/>
    <property type="evidence" value="ECO:0007669"/>
    <property type="project" value="UniProtKB-KW"/>
</dbReference>
<dbReference type="Gene3D" id="1.10.260.40">
    <property type="entry name" value="lambda repressor-like DNA-binding domains"/>
    <property type="match status" value="1"/>
</dbReference>
<feature type="domain" description="HTH cro/C1-type" evidence="2">
    <location>
        <begin position="11"/>
        <end position="65"/>
    </location>
</feature>
<dbReference type="InterPro" id="IPR018653">
    <property type="entry name" value="ScfR_C"/>
</dbReference>
<evidence type="ECO:0000313" key="3">
    <source>
        <dbReference type="EMBL" id="TNY32813.1"/>
    </source>
</evidence>
<keyword evidence="1" id="KW-0238">DNA-binding</keyword>
<dbReference type="Pfam" id="PF01381">
    <property type="entry name" value="HTH_3"/>
    <property type="match status" value="1"/>
</dbReference>
<sequence length="440" mass="47467">MPQRQLTGSRIRSRRLDLGLRQSDLARLAGISPSYLNLIEHNRRRIAGRLLNEIARALEVETAALSEGAEGELVEKLRRAAARPDLRGRLRDLPEDHRAEDFAGRYPGWAALVGAQEDRISALEGRVRVLSDRLAHDPQLAASLHEVISAVTSIRSTSSILVGGEEVDADWQNRFHRNINDDALRLAESSTTLVRYLDNADSGQAAPLSAGEEVELFFGHAGGRFEAIEAEGAAAIPALLDASEELTSTDARDGATRRLLRYAADAAALPLEGFATLARARNYDPVRLVAETGAPFDRVLRRLASLPAEEGHPRTGLAICDSAGGLLTMQPFGQVAFPTTSAACPLWPIFAALSRPGQPLRETVELPAPRQRRLVAHAIAVPLGAPSYDRPFGHEATMLIMAADTTEDTPARPVGLTCRTCPREACPARREPSILGGAPA</sequence>
<dbReference type="GO" id="GO:0005829">
    <property type="term" value="C:cytosol"/>
    <property type="evidence" value="ECO:0007669"/>
    <property type="project" value="TreeGrafter"/>
</dbReference>
<dbReference type="PANTHER" id="PTHR46797:SF1">
    <property type="entry name" value="METHYLPHOSPHONATE SYNTHASE"/>
    <property type="match status" value="1"/>
</dbReference>
<dbReference type="InterPro" id="IPR050807">
    <property type="entry name" value="TransReg_Diox_bact_type"/>
</dbReference>
<dbReference type="CDD" id="cd00093">
    <property type="entry name" value="HTH_XRE"/>
    <property type="match status" value="1"/>
</dbReference>
<dbReference type="OrthoDB" id="7790108at2"/>
<dbReference type="InterPro" id="IPR010982">
    <property type="entry name" value="Lambda_DNA-bd_dom_sf"/>
</dbReference>
<dbReference type="SMART" id="SM00530">
    <property type="entry name" value="HTH_XRE"/>
    <property type="match status" value="1"/>
</dbReference>
<evidence type="ECO:0000256" key="1">
    <source>
        <dbReference type="ARBA" id="ARBA00023125"/>
    </source>
</evidence>
<dbReference type="PANTHER" id="PTHR46797">
    <property type="entry name" value="HTH-TYPE TRANSCRIPTIONAL REGULATOR"/>
    <property type="match status" value="1"/>
</dbReference>
<dbReference type="PROSITE" id="PS50943">
    <property type="entry name" value="HTH_CROC1"/>
    <property type="match status" value="1"/>
</dbReference>
<accession>A0A5C5GDM0</accession>
<gene>
    <name evidence="3" type="ORF">FHY64_05925</name>
</gene>
<comment type="caution">
    <text evidence="3">The sequence shown here is derived from an EMBL/GenBank/DDBJ whole genome shotgun (WGS) entry which is preliminary data.</text>
</comment>
<dbReference type="Pfam" id="PF09856">
    <property type="entry name" value="ScfRs"/>
    <property type="match status" value="1"/>
</dbReference>
<proteinExistence type="predicted"/>
<protein>
    <submittedName>
        <fullName evidence="3">Helix-turn-helix domain-containing protein</fullName>
    </submittedName>
</protein>
<dbReference type="AlphaFoldDB" id="A0A5C5GDM0"/>
<dbReference type="SUPFAM" id="SSF47413">
    <property type="entry name" value="lambda repressor-like DNA-binding domains"/>
    <property type="match status" value="1"/>
</dbReference>
<reference evidence="3 4" key="1">
    <citation type="submission" date="2019-06" db="EMBL/GenBank/DDBJ databases">
        <title>Genome of new Rhodobacteraceae sp. SM1903.</title>
        <authorList>
            <person name="Ren X."/>
        </authorList>
    </citation>
    <scope>NUCLEOTIDE SEQUENCE [LARGE SCALE GENOMIC DNA]</scope>
    <source>
        <strain evidence="3 4">SM1903</strain>
    </source>
</reference>
<dbReference type="GO" id="GO:0003700">
    <property type="term" value="F:DNA-binding transcription factor activity"/>
    <property type="evidence" value="ECO:0007669"/>
    <property type="project" value="TreeGrafter"/>
</dbReference>
<dbReference type="Proteomes" id="UP000314011">
    <property type="component" value="Unassembled WGS sequence"/>
</dbReference>
<dbReference type="RefSeq" id="WP_140193497.1">
    <property type="nucleotide sequence ID" value="NZ_CP065915.1"/>
</dbReference>
<name>A0A5C5GDM0_9RHOB</name>
<dbReference type="EMBL" id="VFFF01000001">
    <property type="protein sequence ID" value="TNY32813.1"/>
    <property type="molecule type" value="Genomic_DNA"/>
</dbReference>
<dbReference type="InterPro" id="IPR001387">
    <property type="entry name" value="Cro/C1-type_HTH"/>
</dbReference>
<evidence type="ECO:0000259" key="2">
    <source>
        <dbReference type="PROSITE" id="PS50943"/>
    </source>
</evidence>
<evidence type="ECO:0000313" key="4">
    <source>
        <dbReference type="Proteomes" id="UP000314011"/>
    </source>
</evidence>
<organism evidence="3 4">
    <name type="scientific">Pelagovum pacificum</name>
    <dbReference type="NCBI Taxonomy" id="2588711"/>
    <lineage>
        <taxon>Bacteria</taxon>
        <taxon>Pseudomonadati</taxon>
        <taxon>Pseudomonadota</taxon>
        <taxon>Alphaproteobacteria</taxon>
        <taxon>Rhodobacterales</taxon>
        <taxon>Paracoccaceae</taxon>
        <taxon>Pelagovum</taxon>
    </lineage>
</organism>